<proteinExistence type="inferred from homology"/>
<feature type="domain" description="Amine oxidase" evidence="7">
    <location>
        <begin position="19"/>
        <end position="467"/>
    </location>
</feature>
<dbReference type="InterPro" id="IPR002937">
    <property type="entry name" value="Amino_oxidase"/>
</dbReference>
<dbReference type="GO" id="GO:0004729">
    <property type="term" value="F:oxygen-dependent protoporphyrinogen oxidase activity"/>
    <property type="evidence" value="ECO:0007669"/>
    <property type="project" value="UniProtKB-UniRule"/>
</dbReference>
<evidence type="ECO:0000256" key="3">
    <source>
        <dbReference type="ARBA" id="ARBA00022827"/>
    </source>
</evidence>
<gene>
    <name evidence="8" type="primary">hemY</name>
    <name evidence="8" type="ORF">Pla108_30760</name>
</gene>
<dbReference type="SUPFAM" id="SSF54373">
    <property type="entry name" value="FAD-linked reductases, C-terminal domain"/>
    <property type="match status" value="1"/>
</dbReference>
<evidence type="ECO:0000256" key="1">
    <source>
        <dbReference type="ARBA" id="ARBA00001974"/>
    </source>
</evidence>
<dbReference type="Gene3D" id="1.10.3110.10">
    <property type="entry name" value="protoporphyrinogen ix oxidase, domain 3"/>
    <property type="match status" value="1"/>
</dbReference>
<comment type="function">
    <text evidence="6">Involved in coproporphyrin-dependent heme b biosynthesis. Catalyzes the oxidation of coproporphyrinogen III to coproporphyrin III.</text>
</comment>
<evidence type="ECO:0000259" key="7">
    <source>
        <dbReference type="Pfam" id="PF01593"/>
    </source>
</evidence>
<keyword evidence="3 6" id="KW-0274">FAD</keyword>
<keyword evidence="9" id="KW-1185">Reference proteome</keyword>
<accession>A0A5C6A9H1</accession>
<dbReference type="InterPro" id="IPR036188">
    <property type="entry name" value="FAD/NAD-bd_sf"/>
</dbReference>
<comment type="cofactor">
    <cofactor evidence="1 6">
        <name>FAD</name>
        <dbReference type="ChEBI" id="CHEBI:57692"/>
    </cofactor>
</comment>
<comment type="similarity">
    <text evidence="6">Belongs to the protoporphyrinogen/coproporphyrinogen oxidase family. Coproporphyrinogen III oxidase subfamily.</text>
</comment>
<name>A0A5C6A9H1_9BACT</name>
<dbReference type="Proteomes" id="UP000317421">
    <property type="component" value="Unassembled WGS sequence"/>
</dbReference>
<dbReference type="PANTHER" id="PTHR42923">
    <property type="entry name" value="PROTOPORPHYRINOGEN OXIDASE"/>
    <property type="match status" value="1"/>
</dbReference>
<dbReference type="InterPro" id="IPR050464">
    <property type="entry name" value="Zeta_carotene_desat/Oxidored"/>
</dbReference>
<sequence>MPDPAPDRSARVAILGGGITGLAAALRLQEAGVDWRLFEATPRLGGVLETVEHNGYLVERSADNFLTRDPWATDLCERVGLTEQLLPTDPTRRRALVVSRGKIERVPEGFVLIAPQRAWPVLASPILSLAGKARLACEAFVPTSRDGADESVAAFARRRLGREAFQRLVQPLVAGIYTADPERLSMAATMPQFVRQEREHGSLTRAALRRTTPTDRTESGARYGLFVAPQGGMQQLVEAVVAKLPQDRLRTGCAVEAIARLPTGFWRLTTGADDAALGDFDELIVTLPAPAAGRLLRPLDEKLGETLTEIEYAGCSVVCLGVEAAQIGRPVAGFGFVVPTVERRRLIAASFSSYKFPGRAPEGRTLIRVFIGGALQPELAELDDDQLTQIACEELASLVGLRGAPEFAFTARWPQRMPQYHVGHLDRVATIDAAAERLGVELAGAAYRGVGVPQCVHSGEQAAERILTRLAVASPQS</sequence>
<evidence type="ECO:0000256" key="5">
    <source>
        <dbReference type="ARBA" id="ARBA00023133"/>
    </source>
</evidence>
<dbReference type="AlphaFoldDB" id="A0A5C6A9H1"/>
<keyword evidence="5 6" id="KW-0350">Heme biosynthesis</keyword>
<comment type="pathway">
    <text evidence="6">Porphyrin-containing compound metabolism; protoheme biosynthesis.</text>
</comment>
<dbReference type="GO" id="GO:0005737">
    <property type="term" value="C:cytoplasm"/>
    <property type="evidence" value="ECO:0007669"/>
    <property type="project" value="UniProtKB-SubCell"/>
</dbReference>
<dbReference type="Gene3D" id="3.90.660.20">
    <property type="entry name" value="Protoporphyrinogen oxidase, mitochondrial, domain 2"/>
    <property type="match status" value="1"/>
</dbReference>
<keyword evidence="6" id="KW-0963">Cytoplasm</keyword>
<reference evidence="8 9" key="1">
    <citation type="submission" date="2019-02" db="EMBL/GenBank/DDBJ databases">
        <title>Deep-cultivation of Planctomycetes and their phenomic and genomic characterization uncovers novel biology.</title>
        <authorList>
            <person name="Wiegand S."/>
            <person name="Jogler M."/>
            <person name="Boedeker C."/>
            <person name="Pinto D."/>
            <person name="Vollmers J."/>
            <person name="Rivas-Marin E."/>
            <person name="Kohn T."/>
            <person name="Peeters S.H."/>
            <person name="Heuer A."/>
            <person name="Rast P."/>
            <person name="Oberbeckmann S."/>
            <person name="Bunk B."/>
            <person name="Jeske O."/>
            <person name="Meyerdierks A."/>
            <person name="Storesund J.E."/>
            <person name="Kallscheuer N."/>
            <person name="Luecker S."/>
            <person name="Lage O.M."/>
            <person name="Pohl T."/>
            <person name="Merkel B.J."/>
            <person name="Hornburger P."/>
            <person name="Mueller R.-W."/>
            <person name="Bruemmer F."/>
            <person name="Labrenz M."/>
            <person name="Spormann A.M."/>
            <person name="Op Den Camp H."/>
            <person name="Overmann J."/>
            <person name="Amann R."/>
            <person name="Jetten M.S.M."/>
            <person name="Mascher T."/>
            <person name="Medema M.H."/>
            <person name="Devos D.P."/>
            <person name="Kaster A.-K."/>
            <person name="Ovreas L."/>
            <person name="Rohde M."/>
            <person name="Galperin M.Y."/>
            <person name="Jogler C."/>
        </authorList>
    </citation>
    <scope>NUCLEOTIDE SEQUENCE [LARGE SCALE GENOMIC DNA]</scope>
    <source>
        <strain evidence="8 9">Pla108</strain>
    </source>
</reference>
<dbReference type="RefSeq" id="WP_197526598.1">
    <property type="nucleotide sequence ID" value="NZ_SJPR01000004.1"/>
</dbReference>
<evidence type="ECO:0000313" key="8">
    <source>
        <dbReference type="EMBL" id="TWT95997.1"/>
    </source>
</evidence>
<comment type="caution">
    <text evidence="8">The sequence shown here is derived from an EMBL/GenBank/DDBJ whole genome shotgun (WGS) entry which is preliminary data.</text>
</comment>
<dbReference type="EC" id="1.3.3.15" evidence="6"/>
<dbReference type="UniPathway" id="UPA00252"/>
<comment type="subcellular location">
    <subcellularLocation>
        <location evidence="6">Cytoplasm</location>
    </subcellularLocation>
</comment>
<dbReference type="NCBIfam" id="TIGR00562">
    <property type="entry name" value="proto_IX_ox"/>
    <property type="match status" value="1"/>
</dbReference>
<dbReference type="EMBL" id="SJPR01000004">
    <property type="protein sequence ID" value="TWT95997.1"/>
    <property type="molecule type" value="Genomic_DNA"/>
</dbReference>
<keyword evidence="2 6" id="KW-0285">Flavoprotein</keyword>
<evidence type="ECO:0000256" key="2">
    <source>
        <dbReference type="ARBA" id="ARBA00022630"/>
    </source>
</evidence>
<dbReference type="PANTHER" id="PTHR42923:SF3">
    <property type="entry name" value="PROTOPORPHYRINOGEN OXIDASE"/>
    <property type="match status" value="1"/>
</dbReference>
<dbReference type="SUPFAM" id="SSF51905">
    <property type="entry name" value="FAD/NAD(P)-binding domain"/>
    <property type="match status" value="1"/>
</dbReference>
<evidence type="ECO:0000256" key="4">
    <source>
        <dbReference type="ARBA" id="ARBA00023002"/>
    </source>
</evidence>
<dbReference type="InterPro" id="IPR004572">
    <property type="entry name" value="Protoporphyrinogen_oxidase"/>
</dbReference>
<organism evidence="8 9">
    <name type="scientific">Botrimarina colliarenosi</name>
    <dbReference type="NCBI Taxonomy" id="2528001"/>
    <lineage>
        <taxon>Bacteria</taxon>
        <taxon>Pseudomonadati</taxon>
        <taxon>Planctomycetota</taxon>
        <taxon>Planctomycetia</taxon>
        <taxon>Pirellulales</taxon>
        <taxon>Lacipirellulaceae</taxon>
        <taxon>Botrimarina</taxon>
    </lineage>
</organism>
<evidence type="ECO:0000313" key="9">
    <source>
        <dbReference type="Proteomes" id="UP000317421"/>
    </source>
</evidence>
<keyword evidence="4 6" id="KW-0560">Oxidoreductase</keyword>
<dbReference type="GO" id="GO:0006783">
    <property type="term" value="P:heme biosynthetic process"/>
    <property type="evidence" value="ECO:0007669"/>
    <property type="project" value="UniProtKB-UniRule"/>
</dbReference>
<dbReference type="Gene3D" id="3.50.50.60">
    <property type="entry name" value="FAD/NAD(P)-binding domain"/>
    <property type="match status" value="1"/>
</dbReference>
<comment type="catalytic activity">
    <reaction evidence="6">
        <text>coproporphyrinogen III + 3 O2 = coproporphyrin III + 3 H2O2</text>
        <dbReference type="Rhea" id="RHEA:43436"/>
        <dbReference type="ChEBI" id="CHEBI:15379"/>
        <dbReference type="ChEBI" id="CHEBI:16240"/>
        <dbReference type="ChEBI" id="CHEBI:57309"/>
        <dbReference type="ChEBI" id="CHEBI:131725"/>
        <dbReference type="EC" id="1.3.3.15"/>
    </reaction>
</comment>
<protein>
    <recommendedName>
        <fullName evidence="6">Coproporphyrinogen III oxidase</fullName>
        <ecNumber evidence="6">1.3.3.15</ecNumber>
    </recommendedName>
</protein>
<dbReference type="Pfam" id="PF01593">
    <property type="entry name" value="Amino_oxidase"/>
    <property type="match status" value="1"/>
</dbReference>
<evidence type="ECO:0000256" key="6">
    <source>
        <dbReference type="RuleBase" id="RU364052"/>
    </source>
</evidence>